<evidence type="ECO:0000256" key="5">
    <source>
        <dbReference type="ARBA" id="ARBA00022856"/>
    </source>
</evidence>
<dbReference type="PANTHER" id="PTHR43386">
    <property type="entry name" value="OLIGOPEPTIDE TRANSPORT SYSTEM PERMEASE PROTEIN APPC"/>
    <property type="match status" value="1"/>
</dbReference>
<keyword evidence="8 10" id="KW-0472">Membrane</keyword>
<gene>
    <name evidence="12" type="ORF">CCDG5_1228</name>
</gene>
<dbReference type="PANTHER" id="PTHR43386:SF24">
    <property type="entry name" value="OLIGOPEPTIDE TRANSPORT SYSTEM PERMEASE PROTEIN AMID"/>
    <property type="match status" value="1"/>
</dbReference>
<dbReference type="CDD" id="cd06261">
    <property type="entry name" value="TM_PBP2"/>
    <property type="match status" value="1"/>
</dbReference>
<feature type="transmembrane region" description="Helical" evidence="10">
    <location>
        <begin position="146"/>
        <end position="166"/>
    </location>
</feature>
<feature type="transmembrane region" description="Helical" evidence="10">
    <location>
        <begin position="240"/>
        <end position="258"/>
    </location>
</feature>
<evidence type="ECO:0000256" key="4">
    <source>
        <dbReference type="ARBA" id="ARBA00022692"/>
    </source>
</evidence>
<dbReference type="GO" id="GO:0055085">
    <property type="term" value="P:transmembrane transport"/>
    <property type="evidence" value="ECO:0007669"/>
    <property type="project" value="InterPro"/>
</dbReference>
<dbReference type="Proteomes" id="UP000032431">
    <property type="component" value="Chromosome I"/>
</dbReference>
<keyword evidence="4 10" id="KW-0812">Transmembrane</keyword>
<dbReference type="GO" id="GO:0005886">
    <property type="term" value="C:plasma membrane"/>
    <property type="evidence" value="ECO:0007669"/>
    <property type="project" value="UniProtKB-SubCell"/>
</dbReference>
<keyword evidence="7 10" id="KW-1133">Transmembrane helix</keyword>
<dbReference type="KEGG" id="ccel:CCDG5_1228"/>
<dbReference type="InterPro" id="IPR025966">
    <property type="entry name" value="OppC_N"/>
</dbReference>
<dbReference type="GO" id="GO:0015031">
    <property type="term" value="P:protein transport"/>
    <property type="evidence" value="ECO:0007669"/>
    <property type="project" value="UniProtKB-KW"/>
</dbReference>
<evidence type="ECO:0000313" key="13">
    <source>
        <dbReference type="Proteomes" id="UP000032431"/>
    </source>
</evidence>
<feature type="transmembrane region" description="Helical" evidence="10">
    <location>
        <begin position="186"/>
        <end position="203"/>
    </location>
</feature>
<dbReference type="SUPFAM" id="SSF161098">
    <property type="entry name" value="MetI-like"/>
    <property type="match status" value="1"/>
</dbReference>
<proteinExistence type="inferred from homology"/>
<evidence type="ECO:0000256" key="1">
    <source>
        <dbReference type="ARBA" id="ARBA00004651"/>
    </source>
</evidence>
<evidence type="ECO:0000256" key="3">
    <source>
        <dbReference type="ARBA" id="ARBA00022475"/>
    </source>
</evidence>
<keyword evidence="5" id="KW-0571">Peptide transport</keyword>
<evidence type="ECO:0000256" key="9">
    <source>
        <dbReference type="ARBA" id="ARBA00024202"/>
    </source>
</evidence>
<dbReference type="EMBL" id="LM995447">
    <property type="protein sequence ID" value="CDZ24342.1"/>
    <property type="molecule type" value="Genomic_DNA"/>
</dbReference>
<comment type="similarity">
    <text evidence="9">Belongs to the binding-protein-dependent transport system permease family. OppBC subfamily.</text>
</comment>
<evidence type="ECO:0000256" key="6">
    <source>
        <dbReference type="ARBA" id="ARBA00022927"/>
    </source>
</evidence>
<sequence length="329" mass="36505">MENLKISDELFVPATKEEREGIQVMREPSSYWKDVYKRFCKNKVAVVSFWFIVVVILVSIIGPYISPYRYDQQIKGSEFIRPFVNWSHPLGTDNFGRDVFVRLMMGARISLAIGIVASLMILVIGVIYGAISGYFGGWVDNIMMRIVEIISSIPSLLIIILLSVVISPNLRAYLDAHPNNTFLKTIGGSLLCIFITFALLYWTDMARMVRGQILSVKNEEYVAAAKALGAKPGRIIRKHLLPNSMGVIIVTATLNIPTAIFTEAYLSFLGLGVSAPMCSLGSLASDALSGIYSYSYLLICPSILISLIILAFYLIGDALRNALDPRMKK</sequence>
<keyword evidence="6" id="KW-0653">Protein transport</keyword>
<feature type="domain" description="ABC transmembrane type-1" evidence="11">
    <location>
        <begin position="107"/>
        <end position="316"/>
    </location>
</feature>
<dbReference type="PROSITE" id="PS50928">
    <property type="entry name" value="ABC_TM1"/>
    <property type="match status" value="1"/>
</dbReference>
<evidence type="ECO:0000313" key="12">
    <source>
        <dbReference type="EMBL" id="CDZ24342.1"/>
    </source>
</evidence>
<accession>A0A078KPC1</accession>
<dbReference type="Pfam" id="PF12911">
    <property type="entry name" value="OppC_N"/>
    <property type="match status" value="1"/>
</dbReference>
<dbReference type="OrthoDB" id="9797852at2"/>
<comment type="subcellular location">
    <subcellularLocation>
        <location evidence="1 10">Cell membrane</location>
        <topology evidence="1 10">Multi-pass membrane protein</topology>
    </subcellularLocation>
</comment>
<dbReference type="Pfam" id="PF00528">
    <property type="entry name" value="BPD_transp_1"/>
    <property type="match status" value="1"/>
</dbReference>
<dbReference type="STRING" id="29343.CCDG5_1228"/>
<dbReference type="InterPro" id="IPR050366">
    <property type="entry name" value="BP-dependent_transpt_permease"/>
</dbReference>
<feature type="transmembrane region" description="Helical" evidence="10">
    <location>
        <begin position="44"/>
        <end position="65"/>
    </location>
</feature>
<dbReference type="HOGENOM" id="CLU_028518_1_0_9"/>
<keyword evidence="2 10" id="KW-0813">Transport</keyword>
<evidence type="ECO:0000256" key="8">
    <source>
        <dbReference type="ARBA" id="ARBA00023136"/>
    </source>
</evidence>
<evidence type="ECO:0000256" key="2">
    <source>
        <dbReference type="ARBA" id="ARBA00022448"/>
    </source>
</evidence>
<feature type="transmembrane region" description="Helical" evidence="10">
    <location>
        <begin position="109"/>
        <end position="134"/>
    </location>
</feature>
<feature type="transmembrane region" description="Helical" evidence="10">
    <location>
        <begin position="296"/>
        <end position="315"/>
    </location>
</feature>
<organism evidence="12 13">
    <name type="scientific">[Clostridium] cellulosi</name>
    <dbReference type="NCBI Taxonomy" id="29343"/>
    <lineage>
        <taxon>Bacteria</taxon>
        <taxon>Bacillati</taxon>
        <taxon>Bacillota</taxon>
        <taxon>Clostridia</taxon>
        <taxon>Eubacteriales</taxon>
        <taxon>Oscillospiraceae</taxon>
        <taxon>Oscillospiraceae incertae sedis</taxon>
    </lineage>
</organism>
<dbReference type="InterPro" id="IPR000515">
    <property type="entry name" value="MetI-like"/>
</dbReference>
<keyword evidence="13" id="KW-1185">Reference proteome</keyword>
<dbReference type="AlphaFoldDB" id="A0A078KPC1"/>
<evidence type="ECO:0000256" key="7">
    <source>
        <dbReference type="ARBA" id="ARBA00022989"/>
    </source>
</evidence>
<evidence type="ECO:0000259" key="11">
    <source>
        <dbReference type="PROSITE" id="PS50928"/>
    </source>
</evidence>
<name>A0A078KPC1_9FIRM</name>
<dbReference type="PATRIC" id="fig|29343.3.peg.1291"/>
<dbReference type="GO" id="GO:0015833">
    <property type="term" value="P:peptide transport"/>
    <property type="evidence" value="ECO:0007669"/>
    <property type="project" value="UniProtKB-KW"/>
</dbReference>
<protein>
    <submittedName>
        <fullName evidence="12">ABC-type transporter, integral membrane subunit</fullName>
    </submittedName>
</protein>
<keyword evidence="3" id="KW-1003">Cell membrane</keyword>
<dbReference type="InterPro" id="IPR035906">
    <property type="entry name" value="MetI-like_sf"/>
</dbReference>
<evidence type="ECO:0000256" key="10">
    <source>
        <dbReference type="RuleBase" id="RU363032"/>
    </source>
</evidence>
<reference evidence="13" key="1">
    <citation type="submission" date="2014-07" db="EMBL/GenBank/DDBJ databases">
        <authorList>
            <person name="Wibberg D."/>
        </authorList>
    </citation>
    <scope>NUCLEOTIDE SEQUENCE [LARGE SCALE GENOMIC DNA]</scope>
    <source>
        <strain evidence="13">DG5</strain>
    </source>
</reference>
<dbReference type="Gene3D" id="1.10.3720.10">
    <property type="entry name" value="MetI-like"/>
    <property type="match status" value="1"/>
</dbReference>